<keyword evidence="4" id="KW-1185">Reference proteome</keyword>
<organism evidence="3 4">
    <name type="scientific">Encephalitozoon romaleae (strain SJ-2008)</name>
    <name type="common">Microsporidian parasite</name>
    <dbReference type="NCBI Taxonomy" id="1178016"/>
    <lineage>
        <taxon>Eukaryota</taxon>
        <taxon>Fungi</taxon>
        <taxon>Fungi incertae sedis</taxon>
        <taxon>Microsporidia</taxon>
        <taxon>Unikaryonidae</taxon>
        <taxon>Encephalitozoon</taxon>
    </lineage>
</organism>
<dbReference type="EMBL" id="CP003518">
    <property type="protein sequence ID" value="AFN82400.1"/>
    <property type="molecule type" value="Genomic_DNA"/>
</dbReference>
<gene>
    <name evidence="3" type="ordered locus">EROM_010560</name>
</gene>
<feature type="domain" description="HTH myb-type" evidence="2">
    <location>
        <begin position="39"/>
        <end position="75"/>
    </location>
</feature>
<dbReference type="PROSITE" id="PS51294">
    <property type="entry name" value="HTH_MYB"/>
    <property type="match status" value="1"/>
</dbReference>
<dbReference type="Pfam" id="PF00249">
    <property type="entry name" value="Myb_DNA-binding"/>
    <property type="match status" value="1"/>
</dbReference>
<evidence type="ECO:0000313" key="3">
    <source>
        <dbReference type="EMBL" id="AFN82400.1"/>
    </source>
</evidence>
<sequence length="209" mass="23813">MERTEHTGPSSKLKLHIYSKVPKKKHVRENVVVRSYTKNPRRKPKPWSLEEEEALLRGIKELGHGKWKEILEKYKDVFQEGRRHIDLSDKIRVMNKKASYYYTTKINFIEVNDEGEEVSNALGERRVYPSKFPYSAAKKAGLYRLSSGVKEAIINIQGERNGVIVRHKYLASASPGSRTGINLVKIGSETIERAAAQPKDTGEAFSAEE</sequence>
<dbReference type="OrthoDB" id="608866at2759"/>
<dbReference type="PANTHER" id="PTHR46993:SF4">
    <property type="entry name" value="MYB-LIKE HTH TRANSCRIPTIONAL REGULATOR FAMILY PROTEIN"/>
    <property type="match status" value="1"/>
</dbReference>
<dbReference type="Proteomes" id="UP000010094">
    <property type="component" value="Chromosome I"/>
</dbReference>
<dbReference type="PANTHER" id="PTHR46993">
    <property type="entry name" value="MYB TRANSCRIPTION FACTOR"/>
    <property type="match status" value="1"/>
</dbReference>
<dbReference type="SUPFAM" id="SSF46689">
    <property type="entry name" value="Homeodomain-like"/>
    <property type="match status" value="1"/>
</dbReference>
<accession>I7ACT8</accession>
<evidence type="ECO:0000259" key="1">
    <source>
        <dbReference type="PROSITE" id="PS50090"/>
    </source>
</evidence>
<dbReference type="InterPro" id="IPR017930">
    <property type="entry name" value="Myb_dom"/>
</dbReference>
<dbReference type="PROSITE" id="PS50090">
    <property type="entry name" value="MYB_LIKE"/>
    <property type="match status" value="1"/>
</dbReference>
<dbReference type="RefSeq" id="XP_009263897.1">
    <property type="nucleotide sequence ID" value="XM_009265622.1"/>
</dbReference>
<dbReference type="HOGENOM" id="CLU_1320879_0_0_1"/>
<name>I7ACT8_ENCRO</name>
<dbReference type="InterPro" id="IPR009057">
    <property type="entry name" value="Homeodomain-like_sf"/>
</dbReference>
<dbReference type="CDD" id="cd11660">
    <property type="entry name" value="SANT_TRF"/>
    <property type="match status" value="1"/>
</dbReference>
<protein>
    <submittedName>
        <fullName evidence="3">Uncharacterized protein</fullName>
    </submittedName>
</protein>
<evidence type="ECO:0000313" key="4">
    <source>
        <dbReference type="Proteomes" id="UP000010094"/>
    </source>
</evidence>
<evidence type="ECO:0000259" key="2">
    <source>
        <dbReference type="PROSITE" id="PS51294"/>
    </source>
</evidence>
<dbReference type="AlphaFoldDB" id="I7ACT8"/>
<feature type="domain" description="Myb-like" evidence="1">
    <location>
        <begin position="39"/>
        <end position="82"/>
    </location>
</feature>
<reference evidence="3 4" key="1">
    <citation type="journal article" date="2012" name="Proc. Natl. Acad. Sci. U.S.A.">
        <title>Gain and loss of multiple functionally related, horizontally transferred genes in the reduced genomes of two microsporidian parasites.</title>
        <authorList>
            <person name="Pombert J.-F."/>
            <person name="Selman M."/>
            <person name="Burki F."/>
            <person name="Bardell F.T."/>
            <person name="Farinelli L."/>
            <person name="Solter L.F."/>
            <person name="Whitman D.W."/>
            <person name="Weiss L.M."/>
            <person name="Corradi N."/>
            <person name="Keeling P.J."/>
        </authorList>
    </citation>
    <scope>NUCLEOTIDE SEQUENCE [LARGE SCALE GENOMIC DNA]</scope>
    <source>
        <strain evidence="3 4">SJ-2008</strain>
    </source>
</reference>
<proteinExistence type="predicted"/>
<dbReference type="SMART" id="SM00717">
    <property type="entry name" value="SANT"/>
    <property type="match status" value="1"/>
</dbReference>
<dbReference type="GeneID" id="20520682"/>
<dbReference type="KEGG" id="ero:EROM_010560"/>
<dbReference type="VEuPathDB" id="MicrosporidiaDB:EROM_010560"/>
<dbReference type="InterPro" id="IPR001005">
    <property type="entry name" value="SANT/Myb"/>
</dbReference>
<dbReference type="Gene3D" id="1.10.10.60">
    <property type="entry name" value="Homeodomain-like"/>
    <property type="match status" value="1"/>
</dbReference>